<protein>
    <recommendedName>
        <fullName evidence="4">Signal peptidase I</fullName>
        <ecNumber evidence="4">3.4.21.89</ecNumber>
    </recommendedName>
</protein>
<feature type="active site" evidence="3">
    <location>
        <position position="50"/>
    </location>
</feature>
<comment type="caution">
    <text evidence="6">The sequence shown here is derived from an EMBL/GenBank/DDBJ whole genome shotgun (WGS) entry which is preliminary data.</text>
</comment>
<gene>
    <name evidence="6" type="primary">lepB</name>
    <name evidence="6" type="ORF">FYJ58_12530</name>
</gene>
<keyword evidence="4 6" id="KW-0378">Hydrolase</keyword>
<comment type="catalytic activity">
    <reaction evidence="4">
        <text>Cleavage of hydrophobic, N-terminal signal or leader sequences from secreted and periplasmic proteins.</text>
        <dbReference type="EC" id="3.4.21.89"/>
    </reaction>
</comment>
<dbReference type="GO" id="GO:0005886">
    <property type="term" value="C:plasma membrane"/>
    <property type="evidence" value="ECO:0007669"/>
    <property type="project" value="UniProtKB-SubCell"/>
</dbReference>
<dbReference type="Proteomes" id="UP000482209">
    <property type="component" value="Unassembled WGS sequence"/>
</dbReference>
<organism evidence="6 7">
    <name type="scientific">Velocimicrobium porci</name>
    <dbReference type="NCBI Taxonomy" id="2606634"/>
    <lineage>
        <taxon>Bacteria</taxon>
        <taxon>Bacillati</taxon>
        <taxon>Bacillota</taxon>
        <taxon>Clostridia</taxon>
        <taxon>Lachnospirales</taxon>
        <taxon>Lachnospiraceae</taxon>
        <taxon>Velocimicrobium</taxon>
    </lineage>
</organism>
<dbReference type="Pfam" id="PF10502">
    <property type="entry name" value="Peptidase_S26"/>
    <property type="match status" value="1"/>
</dbReference>
<feature type="domain" description="Peptidase S26" evidence="5">
    <location>
        <begin position="21"/>
        <end position="181"/>
    </location>
</feature>
<dbReference type="EMBL" id="VUMT01000025">
    <property type="protein sequence ID" value="MSS64693.1"/>
    <property type="molecule type" value="Genomic_DNA"/>
</dbReference>
<feature type="active site" evidence="3">
    <location>
        <position position="93"/>
    </location>
</feature>
<dbReference type="PANTHER" id="PTHR43390">
    <property type="entry name" value="SIGNAL PEPTIDASE I"/>
    <property type="match status" value="1"/>
</dbReference>
<reference evidence="6 7" key="1">
    <citation type="submission" date="2019-08" db="EMBL/GenBank/DDBJ databases">
        <title>In-depth cultivation of the pig gut microbiome towards novel bacterial diversity and tailored functional studies.</title>
        <authorList>
            <person name="Wylensek D."/>
            <person name="Hitch T.C.A."/>
            <person name="Clavel T."/>
        </authorList>
    </citation>
    <scope>NUCLEOTIDE SEQUENCE [LARGE SCALE GENOMIC DNA]</scope>
    <source>
        <strain evidence="6 7">WCA-693-APC-MOT-I</strain>
    </source>
</reference>
<comment type="subcellular location">
    <subcellularLocation>
        <location evidence="1">Cell membrane</location>
        <topology evidence="1">Single-pass type II membrane protein</topology>
    </subcellularLocation>
    <subcellularLocation>
        <location evidence="4">Membrane</location>
        <topology evidence="4">Single-pass type II membrane protein</topology>
    </subcellularLocation>
</comment>
<feature type="transmembrane region" description="Helical" evidence="4">
    <location>
        <begin position="20"/>
        <end position="41"/>
    </location>
</feature>
<dbReference type="PANTHER" id="PTHR43390:SF1">
    <property type="entry name" value="CHLOROPLAST PROCESSING PEPTIDASE"/>
    <property type="match status" value="1"/>
</dbReference>
<evidence type="ECO:0000259" key="5">
    <source>
        <dbReference type="Pfam" id="PF10502"/>
    </source>
</evidence>
<comment type="similarity">
    <text evidence="2 4">Belongs to the peptidase S26 family.</text>
</comment>
<accession>A0A6L5Y3H0</accession>
<evidence type="ECO:0000256" key="3">
    <source>
        <dbReference type="PIRSR" id="PIRSR600223-1"/>
    </source>
</evidence>
<dbReference type="InterPro" id="IPR000223">
    <property type="entry name" value="Pept_S26A_signal_pept_1"/>
</dbReference>
<dbReference type="GO" id="GO:0009003">
    <property type="term" value="F:signal peptidase activity"/>
    <property type="evidence" value="ECO:0007669"/>
    <property type="project" value="UniProtKB-EC"/>
</dbReference>
<dbReference type="InterPro" id="IPR019533">
    <property type="entry name" value="Peptidase_S26"/>
</dbReference>
<dbReference type="CDD" id="cd06530">
    <property type="entry name" value="S26_SPase_I"/>
    <property type="match status" value="1"/>
</dbReference>
<keyword evidence="4" id="KW-1133">Transmembrane helix</keyword>
<keyword evidence="7" id="KW-1185">Reference proteome</keyword>
<sequence length="190" mass="22168">MTTKNDTPKQEKPKLISALWQYTLIVAIVFFFLLICPKFVYGSTLVDGASMENTLHTNDRIFHEMISYRFHEPERFDVVQLQSPVEEDTFWVKRIIGLPDETIQIKNGTIYINNKKLKNDTYGNAPIDYAGIAEKTYKIPEGHYFLMGDNRKSDISWDSRYEEIGAIPRENILAKLIFRYYPFNQIGTIN</sequence>
<dbReference type="SUPFAM" id="SSF51306">
    <property type="entry name" value="LexA/Signal peptidase"/>
    <property type="match status" value="1"/>
</dbReference>
<dbReference type="AlphaFoldDB" id="A0A6L5Y3H0"/>
<dbReference type="Gene3D" id="2.10.109.10">
    <property type="entry name" value="Umud Fragment, subunit A"/>
    <property type="match status" value="1"/>
</dbReference>
<evidence type="ECO:0000313" key="7">
    <source>
        <dbReference type="Proteomes" id="UP000482209"/>
    </source>
</evidence>
<dbReference type="NCBIfam" id="TIGR02227">
    <property type="entry name" value="sigpep_I_bact"/>
    <property type="match status" value="1"/>
</dbReference>
<keyword evidence="4" id="KW-0812">Transmembrane</keyword>
<keyword evidence="4" id="KW-0645">Protease</keyword>
<evidence type="ECO:0000256" key="4">
    <source>
        <dbReference type="RuleBase" id="RU362042"/>
    </source>
</evidence>
<name>A0A6L5Y3H0_9FIRM</name>
<evidence type="ECO:0000256" key="2">
    <source>
        <dbReference type="ARBA" id="ARBA00009370"/>
    </source>
</evidence>
<dbReference type="GO" id="GO:0006465">
    <property type="term" value="P:signal peptide processing"/>
    <property type="evidence" value="ECO:0007669"/>
    <property type="project" value="InterPro"/>
</dbReference>
<keyword evidence="4" id="KW-0472">Membrane</keyword>
<dbReference type="RefSeq" id="WP_154520083.1">
    <property type="nucleotide sequence ID" value="NZ_VUMT01000025.1"/>
</dbReference>
<dbReference type="PRINTS" id="PR00727">
    <property type="entry name" value="LEADERPTASE"/>
</dbReference>
<evidence type="ECO:0000313" key="6">
    <source>
        <dbReference type="EMBL" id="MSS64693.1"/>
    </source>
</evidence>
<dbReference type="InterPro" id="IPR036286">
    <property type="entry name" value="LexA/Signal_pep-like_sf"/>
</dbReference>
<dbReference type="GO" id="GO:0004252">
    <property type="term" value="F:serine-type endopeptidase activity"/>
    <property type="evidence" value="ECO:0007669"/>
    <property type="project" value="InterPro"/>
</dbReference>
<proteinExistence type="inferred from homology"/>
<dbReference type="EC" id="3.4.21.89" evidence="4"/>
<evidence type="ECO:0000256" key="1">
    <source>
        <dbReference type="ARBA" id="ARBA00004401"/>
    </source>
</evidence>